<dbReference type="EMBL" id="CAJOBE010004038">
    <property type="protein sequence ID" value="CAF3913108.1"/>
    <property type="molecule type" value="Genomic_DNA"/>
</dbReference>
<gene>
    <name evidence="4" type="ORF">FNK824_LOCUS21201</name>
    <name evidence="3" type="ORF">JBS370_LOCUS20367</name>
    <name evidence="2" type="ORF">OTI717_LOCUS13182</name>
</gene>
<evidence type="ECO:0000313" key="3">
    <source>
        <dbReference type="EMBL" id="CAF3891055.1"/>
    </source>
</evidence>
<dbReference type="Proteomes" id="UP000663823">
    <property type="component" value="Unassembled WGS sequence"/>
</dbReference>
<dbReference type="Proteomes" id="UP000663874">
    <property type="component" value="Unassembled WGS sequence"/>
</dbReference>
<proteinExistence type="predicted"/>
<dbReference type="EMBL" id="CAJOBD010002558">
    <property type="protein sequence ID" value="CAF3891055.1"/>
    <property type="molecule type" value="Genomic_DNA"/>
</dbReference>
<dbReference type="AlphaFoldDB" id="A0A818VKU8"/>
<evidence type="ECO:0000313" key="5">
    <source>
        <dbReference type="Proteomes" id="UP000663823"/>
    </source>
</evidence>
<feature type="region of interest" description="Disordered" evidence="1">
    <location>
        <begin position="30"/>
        <end position="49"/>
    </location>
</feature>
<evidence type="ECO:0000313" key="2">
    <source>
        <dbReference type="EMBL" id="CAF3711063.1"/>
    </source>
</evidence>
<evidence type="ECO:0000313" key="4">
    <source>
        <dbReference type="EMBL" id="CAF3913108.1"/>
    </source>
</evidence>
<name>A0A818VKU8_9BILA</name>
<protein>
    <submittedName>
        <fullName evidence="2">Uncharacterized protein</fullName>
    </submittedName>
</protein>
<reference evidence="2" key="1">
    <citation type="submission" date="2021-02" db="EMBL/GenBank/DDBJ databases">
        <authorList>
            <person name="Nowell W R."/>
        </authorList>
    </citation>
    <scope>NUCLEOTIDE SEQUENCE</scope>
</reference>
<feature type="region of interest" description="Disordered" evidence="1">
    <location>
        <begin position="75"/>
        <end position="94"/>
    </location>
</feature>
<dbReference type="EMBL" id="CAJOAX010001385">
    <property type="protein sequence ID" value="CAF3711063.1"/>
    <property type="molecule type" value="Genomic_DNA"/>
</dbReference>
<dbReference type="Proteomes" id="UP000663836">
    <property type="component" value="Unassembled WGS sequence"/>
</dbReference>
<accession>A0A818VKU8</accession>
<sequence length="94" mass="10822">MSSSQYFVRIPSRRFPTRSDSTDDFLLAAAESGLSPSRGTSPSNTYRRQIQEIPDDTLKISRRLTSRVEDLIERRKKNRGLTPTQISYKKRSQS</sequence>
<organism evidence="2 5">
    <name type="scientific">Rotaria sordida</name>
    <dbReference type="NCBI Taxonomy" id="392033"/>
    <lineage>
        <taxon>Eukaryota</taxon>
        <taxon>Metazoa</taxon>
        <taxon>Spiralia</taxon>
        <taxon>Gnathifera</taxon>
        <taxon>Rotifera</taxon>
        <taxon>Eurotatoria</taxon>
        <taxon>Bdelloidea</taxon>
        <taxon>Philodinida</taxon>
        <taxon>Philodinidae</taxon>
        <taxon>Rotaria</taxon>
    </lineage>
</organism>
<evidence type="ECO:0000256" key="1">
    <source>
        <dbReference type="SAM" id="MobiDB-lite"/>
    </source>
</evidence>
<feature type="compositionally biased region" description="Polar residues" evidence="1">
    <location>
        <begin position="34"/>
        <end position="48"/>
    </location>
</feature>
<comment type="caution">
    <text evidence="2">The sequence shown here is derived from an EMBL/GenBank/DDBJ whole genome shotgun (WGS) entry which is preliminary data.</text>
</comment>